<dbReference type="HOGENOM" id="CLU_048241_0_0_5"/>
<dbReference type="Proteomes" id="UP000008207">
    <property type="component" value="Chromosome"/>
</dbReference>
<dbReference type="KEGG" id="mno:Mnod_5826"/>
<organism evidence="1 2">
    <name type="scientific">Methylobacterium nodulans (strain LMG 21967 / CNCM I-2342 / ORS 2060)</name>
    <dbReference type="NCBI Taxonomy" id="460265"/>
    <lineage>
        <taxon>Bacteria</taxon>
        <taxon>Pseudomonadati</taxon>
        <taxon>Pseudomonadota</taxon>
        <taxon>Alphaproteobacteria</taxon>
        <taxon>Hyphomicrobiales</taxon>
        <taxon>Methylobacteriaceae</taxon>
        <taxon>Methylobacterium</taxon>
    </lineage>
</organism>
<accession>B8IRV4</accession>
<protein>
    <recommendedName>
        <fullName evidence="3">Nucleoside-diphosphate sugar epimerase</fullName>
    </recommendedName>
</protein>
<keyword evidence="2" id="KW-1185">Reference proteome</keyword>
<dbReference type="PANTHER" id="PTHR33986">
    <property type="entry name" value="OS02G0535700 PROTEIN"/>
    <property type="match status" value="1"/>
</dbReference>
<dbReference type="InterPro" id="IPR009367">
    <property type="entry name" value="Elm1-like"/>
</dbReference>
<name>B8IRV4_METNO</name>
<dbReference type="Pfam" id="PF06258">
    <property type="entry name" value="Mito_fiss_Elm1"/>
    <property type="match status" value="1"/>
</dbReference>
<proteinExistence type="predicted"/>
<reference evidence="1 2" key="1">
    <citation type="submission" date="2009-01" db="EMBL/GenBank/DDBJ databases">
        <title>Complete sequence of chromosome of Methylobacterium nodulans ORS 2060.</title>
        <authorList>
            <consortium name="US DOE Joint Genome Institute"/>
            <person name="Lucas S."/>
            <person name="Copeland A."/>
            <person name="Lapidus A."/>
            <person name="Glavina del Rio T."/>
            <person name="Dalin E."/>
            <person name="Tice H."/>
            <person name="Bruce D."/>
            <person name="Goodwin L."/>
            <person name="Pitluck S."/>
            <person name="Sims D."/>
            <person name="Brettin T."/>
            <person name="Detter J.C."/>
            <person name="Han C."/>
            <person name="Larimer F."/>
            <person name="Land M."/>
            <person name="Hauser L."/>
            <person name="Kyrpides N."/>
            <person name="Ivanova N."/>
            <person name="Marx C.J."/>
            <person name="Richardson P."/>
        </authorList>
    </citation>
    <scope>NUCLEOTIDE SEQUENCE [LARGE SCALE GENOMIC DNA]</scope>
    <source>
        <strain evidence="2">LMG 21967 / CNCM I-2342 / ORS 2060</strain>
    </source>
</reference>
<dbReference type="eggNOG" id="COG3660">
    <property type="taxonomic scope" value="Bacteria"/>
</dbReference>
<dbReference type="SUPFAM" id="SSF53756">
    <property type="entry name" value="UDP-Glycosyltransferase/glycogen phosphorylase"/>
    <property type="match status" value="1"/>
</dbReference>
<dbReference type="STRING" id="460265.Mnod_5826"/>
<evidence type="ECO:0008006" key="3">
    <source>
        <dbReference type="Google" id="ProtNLM"/>
    </source>
</evidence>
<sequence length="342" mass="36517">MQRRPGLTLGPGRPDAGAVTALPSGTTAWILTDGKAGDLAPCRGLAHALGLTAQERQVALRPPFSWWAPRGPADPRDRVLTPPWPDLALATGRRAVPALRALRRLSGGRTFTVFLRDPRIGAEVADLVWVPEHDRLRGPTVLTTLAGPHPVSPERLAAARAAPDPRLAALPAPRAAVLVGGDSRHGRVRPEAAERFLSALDRLGAEASLMITASRRTPSSLREGLRALSLRRGAFLWDGSGENPYLALLALADAVVATADSANMVGEAVATGAPVLLFELTDTYLRHRPFFAALRHYGAVHPFNGRLEGSRYEPLDFTPAIAEAVAAAYLRHRDALARLTGP</sequence>
<gene>
    <name evidence="1" type="ordered locus">Mnod_5826</name>
</gene>
<evidence type="ECO:0000313" key="1">
    <source>
        <dbReference type="EMBL" id="ACL60654.1"/>
    </source>
</evidence>
<dbReference type="PANTHER" id="PTHR33986:SF15">
    <property type="entry name" value="MITOCHONDRIAL FISSION PROTEIN ELM1"/>
    <property type="match status" value="1"/>
</dbReference>
<dbReference type="AlphaFoldDB" id="B8IRV4"/>
<dbReference type="EMBL" id="CP001349">
    <property type="protein sequence ID" value="ACL60654.1"/>
    <property type="molecule type" value="Genomic_DNA"/>
</dbReference>
<evidence type="ECO:0000313" key="2">
    <source>
        <dbReference type="Proteomes" id="UP000008207"/>
    </source>
</evidence>